<dbReference type="SUPFAM" id="SSF48452">
    <property type="entry name" value="TPR-like"/>
    <property type="match status" value="1"/>
</dbReference>
<evidence type="ECO:0000313" key="2">
    <source>
        <dbReference type="EMBL" id="ESR46715.1"/>
    </source>
</evidence>
<feature type="repeat" description="TPR" evidence="1">
    <location>
        <begin position="141"/>
        <end position="174"/>
    </location>
</feature>
<gene>
    <name evidence="2" type="ORF">CICLE_v10001820mg</name>
</gene>
<dbReference type="KEGG" id="cic:CICLE_v10001820mg"/>
<dbReference type="GO" id="GO:0009507">
    <property type="term" value="C:chloroplast"/>
    <property type="evidence" value="ECO:0007669"/>
    <property type="project" value="TreeGrafter"/>
</dbReference>
<keyword evidence="3" id="KW-1185">Reference proteome</keyword>
<dbReference type="PANTHER" id="PTHR47908">
    <property type="match status" value="1"/>
</dbReference>
<evidence type="ECO:0000256" key="1">
    <source>
        <dbReference type="PROSITE-ProRule" id="PRU00339"/>
    </source>
</evidence>
<dbReference type="FunCoup" id="V4T5N1">
    <property type="interactions" value="470"/>
</dbReference>
<accession>V4T5N1</accession>
<sequence>MAIATLISTSSSDDDESDSISILKLLAMSKHSNKLNPTPKNPSLASTVLLQILHLFQFTSMALTQHFLKPTINPPPYSFHRSLLTSKAPLSVQTHINSLFSTPRGHFLQNRAPTFTRRLFIPSVSGIWDALTGGNNNSREAVVAIRRGMLLFRQGDVVGSVAEFDKAIELDPRQKAYLWQRGLSLYYLDRFQEGAEQFPIDVAQNPNDTEESIWCFLCEAQLYGVDEARNRFLEVGRDPRPVMREAYNMFKGGGDPEKLVAAFSSGRENEYFYASLYAGLFYESQKKADAAKLHILAACESPYGQRSDDYMAALAKVHSLCRNWSSV</sequence>
<dbReference type="OMA" id="MFLRASW"/>
<keyword evidence="1" id="KW-0802">TPR repeat</keyword>
<dbReference type="PROSITE" id="PS50005">
    <property type="entry name" value="TPR"/>
    <property type="match status" value="1"/>
</dbReference>
<dbReference type="EMBL" id="KI536799">
    <property type="protein sequence ID" value="ESR46715.1"/>
    <property type="molecule type" value="Genomic_DNA"/>
</dbReference>
<dbReference type="InterPro" id="IPR011990">
    <property type="entry name" value="TPR-like_helical_dom_sf"/>
</dbReference>
<dbReference type="FunFam" id="1.25.40.10:FF:000734">
    <property type="entry name" value="Binding protein"/>
    <property type="match status" value="1"/>
</dbReference>
<dbReference type="PANTHER" id="PTHR47908:SF2">
    <property type="entry name" value="TETRATRICOPEPTIDE REPEAT (TPR)-LIKE SUPERFAMILY PROTEIN"/>
    <property type="match status" value="1"/>
</dbReference>
<dbReference type="Gene3D" id="1.25.40.10">
    <property type="entry name" value="Tetratricopeptide repeat domain"/>
    <property type="match status" value="1"/>
</dbReference>
<dbReference type="InParanoid" id="V4T5N1"/>
<evidence type="ECO:0000313" key="3">
    <source>
        <dbReference type="Proteomes" id="UP000030687"/>
    </source>
</evidence>
<reference evidence="2 3" key="1">
    <citation type="submission" date="2013-10" db="EMBL/GenBank/DDBJ databases">
        <authorList>
            <consortium name="International Citrus Genome Consortium"/>
            <person name="Jenkins J."/>
            <person name="Schmutz J."/>
            <person name="Prochnik S."/>
            <person name="Rokhsar D."/>
            <person name="Gmitter F."/>
            <person name="Ollitrault P."/>
            <person name="Machado M."/>
            <person name="Talon M."/>
            <person name="Wincker P."/>
            <person name="Jaillon O."/>
            <person name="Morgante M."/>
        </authorList>
    </citation>
    <scope>NUCLEOTIDE SEQUENCE</scope>
    <source>
        <strain evidence="3">cv. Clemenules</strain>
    </source>
</reference>
<organism evidence="2 3">
    <name type="scientific">Citrus clementina</name>
    <name type="common">Clementine</name>
    <name type="synonym">Citrus deliciosa x Citrus sinensis</name>
    <dbReference type="NCBI Taxonomy" id="85681"/>
    <lineage>
        <taxon>Eukaryota</taxon>
        <taxon>Viridiplantae</taxon>
        <taxon>Streptophyta</taxon>
        <taxon>Embryophyta</taxon>
        <taxon>Tracheophyta</taxon>
        <taxon>Spermatophyta</taxon>
        <taxon>Magnoliopsida</taxon>
        <taxon>eudicotyledons</taxon>
        <taxon>Gunneridae</taxon>
        <taxon>Pentapetalae</taxon>
        <taxon>rosids</taxon>
        <taxon>malvids</taxon>
        <taxon>Sapindales</taxon>
        <taxon>Rutaceae</taxon>
        <taxon>Aurantioideae</taxon>
        <taxon>Citrus</taxon>
    </lineage>
</organism>
<protein>
    <submittedName>
        <fullName evidence="2">Uncharacterized protein</fullName>
    </submittedName>
</protein>
<dbReference type="InterPro" id="IPR019734">
    <property type="entry name" value="TPR_rpt"/>
</dbReference>
<dbReference type="Gramene" id="ESR46715">
    <property type="protein sequence ID" value="ESR46715"/>
    <property type="gene ID" value="CICLE_v10001820mg"/>
</dbReference>
<dbReference type="AlphaFoldDB" id="V4T5N1"/>
<proteinExistence type="predicted"/>
<dbReference type="eggNOG" id="ENOG502QR10">
    <property type="taxonomic scope" value="Eukaryota"/>
</dbReference>
<name>V4T5N1_CITCL</name>
<dbReference type="Proteomes" id="UP000030687">
    <property type="component" value="Unassembled WGS sequence"/>
</dbReference>